<dbReference type="PANTHER" id="PTHR43539:SF23">
    <property type="entry name" value="FAD-DEPENDENT OXIDOREDUCTASE DOMAIN-CONTAINING PROTEIN 2"/>
    <property type="match status" value="1"/>
</dbReference>
<dbReference type="InterPro" id="IPR036188">
    <property type="entry name" value="FAD/NAD-bd_sf"/>
</dbReference>
<name>A0A6C0I287_9ZZZZ</name>
<dbReference type="GO" id="GO:0050660">
    <property type="term" value="F:flavin adenine dinucleotide binding"/>
    <property type="evidence" value="ECO:0007669"/>
    <property type="project" value="TreeGrafter"/>
</dbReference>
<dbReference type="SUPFAM" id="SSF51905">
    <property type="entry name" value="FAD/NAD(P)-binding domain"/>
    <property type="match status" value="1"/>
</dbReference>
<dbReference type="GO" id="GO:0004497">
    <property type="term" value="F:monooxygenase activity"/>
    <property type="evidence" value="ECO:0007669"/>
    <property type="project" value="TreeGrafter"/>
</dbReference>
<feature type="region of interest" description="Disordered" evidence="2">
    <location>
        <begin position="531"/>
        <end position="584"/>
    </location>
</feature>
<proteinExistence type="predicted"/>
<evidence type="ECO:0000313" key="3">
    <source>
        <dbReference type="EMBL" id="QHT86466.1"/>
    </source>
</evidence>
<organism evidence="3">
    <name type="scientific">viral metagenome</name>
    <dbReference type="NCBI Taxonomy" id="1070528"/>
    <lineage>
        <taxon>unclassified sequences</taxon>
        <taxon>metagenomes</taxon>
        <taxon>organismal metagenomes</taxon>
    </lineage>
</organism>
<dbReference type="AlphaFoldDB" id="A0A6C0I287"/>
<evidence type="ECO:0000256" key="2">
    <source>
        <dbReference type="SAM" id="MobiDB-lite"/>
    </source>
</evidence>
<dbReference type="GO" id="GO:0036503">
    <property type="term" value="P:ERAD pathway"/>
    <property type="evidence" value="ECO:0007669"/>
    <property type="project" value="TreeGrafter"/>
</dbReference>
<dbReference type="GO" id="GO:0005788">
    <property type="term" value="C:endoplasmic reticulum lumen"/>
    <property type="evidence" value="ECO:0007669"/>
    <property type="project" value="TreeGrafter"/>
</dbReference>
<protein>
    <recommendedName>
        <fullName evidence="4">FAD/NAD(P)-binding domain-containing protein</fullName>
    </recommendedName>
</protein>
<dbReference type="EMBL" id="MN740069">
    <property type="protein sequence ID" value="QHT86466.1"/>
    <property type="molecule type" value="Genomic_DNA"/>
</dbReference>
<sequence>MEAQYYENIIIGAGPAGLQAAYYFQKYEIDYIVLEKSDKCGSFFETFPHSGKLISINKRHTGSKNKDFNLRHDWNSLLNDKNLNFNKFSDEYYPSSGNMVEYLNSYYENNNLNIEFNSTVVKVEKINENGEQLKLNYRITISNNTTENNTAGEGAGGLACAAGEGAGGLACAAGEGEGGLACAAGEGAELNEIESVERVPLSVRGLACAAKLYECDRLFIAIGMSAHVIPENYSALHASGDIKHYGQYPKKYFIDNLSNYTNKRVLLVGGGNSSYELANMLNNTACSILIMSKTKKKWAMASHYSGDIRSVYLPYIDTFLLKSLNALDELQLQWRPICVEKTENNKYITIVKTHEDKGIMNYPVDENNIFDEVILCTGWKFNKSIFTFPIEMMRSDKYPALGLNYGSINNKNLFFIGAAMHGFDYGKSSGGFIHGFRYLIKSCIHQLFGLSTKNSFKKFDIINKNGFNYLEYTKFINFIIERINTASSLYQMFGVLSDKFYMMANGDLLYLKDVHINNMIDIDNRIKEMEKNRQTKKEGANAEKDKKKDDKEKDDKDKDDKDKDEGKEKDTDEGKDAAEAKDDAKDAAAEAQLKMLKLMEKKTKKILITPDAPVEPANEELPKLNIMLFTLTLEYGSQYNSDIDKLGLATTNMGNESKSNLIHPVLKVFSTVLGKYIDIIHFDEDIFANFNNDIKYRNKLEKIIKSYIL</sequence>
<evidence type="ECO:0008006" key="4">
    <source>
        <dbReference type="Google" id="ProtNLM"/>
    </source>
</evidence>
<dbReference type="Gene3D" id="3.50.50.60">
    <property type="entry name" value="FAD/NAD(P)-binding domain"/>
    <property type="match status" value="2"/>
</dbReference>
<accession>A0A6C0I287</accession>
<dbReference type="InterPro" id="IPR050982">
    <property type="entry name" value="Auxin_biosynth/cation_transpt"/>
</dbReference>
<keyword evidence="1" id="KW-0560">Oxidoreductase</keyword>
<reference evidence="3" key="1">
    <citation type="journal article" date="2020" name="Nature">
        <title>Giant virus diversity and host interactions through global metagenomics.</title>
        <authorList>
            <person name="Schulz F."/>
            <person name="Roux S."/>
            <person name="Paez-Espino D."/>
            <person name="Jungbluth S."/>
            <person name="Walsh D.A."/>
            <person name="Denef V.J."/>
            <person name="McMahon K.D."/>
            <person name="Konstantinidis K.T."/>
            <person name="Eloe-Fadrosh E.A."/>
            <person name="Kyrpides N.C."/>
            <person name="Woyke T."/>
        </authorList>
    </citation>
    <scope>NUCLEOTIDE SEQUENCE</scope>
    <source>
        <strain evidence="3">GVMAG-M-3300023184-186</strain>
    </source>
</reference>
<dbReference type="PANTHER" id="PTHR43539">
    <property type="entry name" value="FLAVIN-BINDING MONOOXYGENASE-LIKE PROTEIN (AFU_ORTHOLOGUE AFUA_4G09220)"/>
    <property type="match status" value="1"/>
</dbReference>
<evidence type="ECO:0000256" key="1">
    <source>
        <dbReference type="ARBA" id="ARBA00023002"/>
    </source>
</evidence>
<dbReference type="Pfam" id="PF13738">
    <property type="entry name" value="Pyr_redox_3"/>
    <property type="match status" value="2"/>
</dbReference>